<reference evidence="2 3" key="1">
    <citation type="journal article" date="2019" name="Nat. Ecol. Evol.">
        <title>Megaphylogeny resolves global patterns of mushroom evolution.</title>
        <authorList>
            <person name="Varga T."/>
            <person name="Krizsan K."/>
            <person name="Foldi C."/>
            <person name="Dima B."/>
            <person name="Sanchez-Garcia M."/>
            <person name="Sanchez-Ramirez S."/>
            <person name="Szollosi G.J."/>
            <person name="Szarkandi J.G."/>
            <person name="Papp V."/>
            <person name="Albert L."/>
            <person name="Andreopoulos W."/>
            <person name="Angelini C."/>
            <person name="Antonin V."/>
            <person name="Barry K.W."/>
            <person name="Bougher N.L."/>
            <person name="Buchanan P."/>
            <person name="Buyck B."/>
            <person name="Bense V."/>
            <person name="Catcheside P."/>
            <person name="Chovatia M."/>
            <person name="Cooper J."/>
            <person name="Damon W."/>
            <person name="Desjardin D."/>
            <person name="Finy P."/>
            <person name="Geml J."/>
            <person name="Haridas S."/>
            <person name="Hughes K."/>
            <person name="Justo A."/>
            <person name="Karasinski D."/>
            <person name="Kautmanova I."/>
            <person name="Kiss B."/>
            <person name="Kocsube S."/>
            <person name="Kotiranta H."/>
            <person name="LaButti K.M."/>
            <person name="Lechner B.E."/>
            <person name="Liimatainen K."/>
            <person name="Lipzen A."/>
            <person name="Lukacs Z."/>
            <person name="Mihaltcheva S."/>
            <person name="Morgado L.N."/>
            <person name="Niskanen T."/>
            <person name="Noordeloos M.E."/>
            <person name="Ohm R.A."/>
            <person name="Ortiz-Santana B."/>
            <person name="Ovrebo C."/>
            <person name="Racz N."/>
            <person name="Riley R."/>
            <person name="Savchenko A."/>
            <person name="Shiryaev A."/>
            <person name="Soop K."/>
            <person name="Spirin V."/>
            <person name="Szebenyi C."/>
            <person name="Tomsovsky M."/>
            <person name="Tulloss R.E."/>
            <person name="Uehling J."/>
            <person name="Grigoriev I.V."/>
            <person name="Vagvolgyi C."/>
            <person name="Papp T."/>
            <person name="Martin F.M."/>
            <person name="Miettinen O."/>
            <person name="Hibbett D.S."/>
            <person name="Nagy L.G."/>
        </authorList>
    </citation>
    <scope>NUCLEOTIDE SEQUENCE [LARGE SCALE GENOMIC DNA]</scope>
    <source>
        <strain evidence="2 3">FP101781</strain>
    </source>
</reference>
<gene>
    <name evidence="2" type="ORF">FA13DRAFT_852613</name>
</gene>
<name>A0A4Y7S1D9_COPMI</name>
<sequence length="179" mass="20264">MGQVVLVDGPGFDDQFDLKNKKELMDGASNWLRRHYPTEHLPRRGIVYVVDISREPSDINRIVEFLNLQATIYLSTEIQSGDILLLTTKWGKRPVSERRRGGVSNFQDRGWNRKRKRPFRHPVLPRGLRYTPRGQCGTTISPSVGEQTFTEVENHEVLSEHANSLRAGSGVANTATQAP</sequence>
<keyword evidence="3" id="KW-1185">Reference proteome</keyword>
<evidence type="ECO:0008006" key="4">
    <source>
        <dbReference type="Google" id="ProtNLM"/>
    </source>
</evidence>
<feature type="region of interest" description="Disordered" evidence="1">
    <location>
        <begin position="159"/>
        <end position="179"/>
    </location>
</feature>
<accession>A0A4Y7S1D9</accession>
<protein>
    <recommendedName>
        <fullName evidence="4">G domain-containing protein</fullName>
    </recommendedName>
</protein>
<dbReference type="EMBL" id="QPFP01000367">
    <property type="protein sequence ID" value="TEB15135.1"/>
    <property type="molecule type" value="Genomic_DNA"/>
</dbReference>
<evidence type="ECO:0000313" key="3">
    <source>
        <dbReference type="Proteomes" id="UP000298030"/>
    </source>
</evidence>
<proteinExistence type="predicted"/>
<comment type="caution">
    <text evidence="2">The sequence shown here is derived from an EMBL/GenBank/DDBJ whole genome shotgun (WGS) entry which is preliminary data.</text>
</comment>
<dbReference type="Proteomes" id="UP000298030">
    <property type="component" value="Unassembled WGS sequence"/>
</dbReference>
<evidence type="ECO:0000313" key="2">
    <source>
        <dbReference type="EMBL" id="TEB15135.1"/>
    </source>
</evidence>
<evidence type="ECO:0000256" key="1">
    <source>
        <dbReference type="SAM" id="MobiDB-lite"/>
    </source>
</evidence>
<organism evidence="2 3">
    <name type="scientific">Coprinellus micaceus</name>
    <name type="common">Glistening ink-cap mushroom</name>
    <name type="synonym">Coprinus micaceus</name>
    <dbReference type="NCBI Taxonomy" id="71717"/>
    <lineage>
        <taxon>Eukaryota</taxon>
        <taxon>Fungi</taxon>
        <taxon>Dikarya</taxon>
        <taxon>Basidiomycota</taxon>
        <taxon>Agaricomycotina</taxon>
        <taxon>Agaricomycetes</taxon>
        <taxon>Agaricomycetidae</taxon>
        <taxon>Agaricales</taxon>
        <taxon>Agaricineae</taxon>
        <taxon>Psathyrellaceae</taxon>
        <taxon>Coprinellus</taxon>
    </lineage>
</organism>
<dbReference type="AlphaFoldDB" id="A0A4Y7S1D9"/>